<dbReference type="RefSeq" id="WP_007464306.1">
    <property type="nucleotide sequence ID" value="NZ_HF570108.1"/>
</dbReference>
<organism evidence="15 16">
    <name type="scientific">Micromonospora lupini str. Lupac 08</name>
    <dbReference type="NCBI Taxonomy" id="1150864"/>
    <lineage>
        <taxon>Bacteria</taxon>
        <taxon>Bacillati</taxon>
        <taxon>Actinomycetota</taxon>
        <taxon>Actinomycetes</taxon>
        <taxon>Micromonosporales</taxon>
        <taxon>Micromonosporaceae</taxon>
        <taxon>Micromonospora</taxon>
    </lineage>
</organism>
<evidence type="ECO:0000256" key="4">
    <source>
        <dbReference type="ARBA" id="ARBA00022538"/>
    </source>
</evidence>
<dbReference type="EMBL" id="CAIE01000039">
    <property type="protein sequence ID" value="CCH20912.1"/>
    <property type="molecule type" value="Genomic_DNA"/>
</dbReference>
<accession>I0LAR5</accession>
<evidence type="ECO:0000256" key="14">
    <source>
        <dbReference type="SAM" id="Phobius"/>
    </source>
</evidence>
<evidence type="ECO:0000256" key="8">
    <source>
        <dbReference type="ARBA" id="ARBA00022989"/>
    </source>
</evidence>
<feature type="region of interest" description="Disordered" evidence="13">
    <location>
        <begin position="1"/>
        <end position="20"/>
    </location>
</feature>
<evidence type="ECO:0008006" key="17">
    <source>
        <dbReference type="Google" id="ProtNLM"/>
    </source>
</evidence>
<keyword evidence="3" id="KW-0813">Transport</keyword>
<dbReference type="Pfam" id="PF06736">
    <property type="entry name" value="TMEM175"/>
    <property type="match status" value="1"/>
</dbReference>
<dbReference type="GO" id="GO:0015252">
    <property type="term" value="F:proton channel activity"/>
    <property type="evidence" value="ECO:0007669"/>
    <property type="project" value="InterPro"/>
</dbReference>
<protein>
    <recommendedName>
        <fullName evidence="17">DUF1211 domain-containing protein</fullName>
    </recommendedName>
</protein>
<feature type="transmembrane region" description="Helical" evidence="14">
    <location>
        <begin position="137"/>
        <end position="158"/>
    </location>
</feature>
<keyword evidence="11" id="KW-0407">Ion channel</keyword>
<evidence type="ECO:0000256" key="1">
    <source>
        <dbReference type="ARBA" id="ARBA00004141"/>
    </source>
</evidence>
<comment type="catalytic activity">
    <reaction evidence="12">
        <text>K(+)(in) = K(+)(out)</text>
        <dbReference type="Rhea" id="RHEA:29463"/>
        <dbReference type="ChEBI" id="CHEBI:29103"/>
    </reaction>
</comment>
<comment type="subcellular location">
    <subcellularLocation>
        <location evidence="1">Membrane</location>
        <topology evidence="1">Multi-pass membrane protein</topology>
    </subcellularLocation>
</comment>
<evidence type="ECO:0000256" key="9">
    <source>
        <dbReference type="ARBA" id="ARBA00023065"/>
    </source>
</evidence>
<dbReference type="Proteomes" id="UP000003448">
    <property type="component" value="Unassembled WGS sequence"/>
</dbReference>
<evidence type="ECO:0000256" key="11">
    <source>
        <dbReference type="ARBA" id="ARBA00023303"/>
    </source>
</evidence>
<comment type="similarity">
    <text evidence="2">Belongs to the TMEM175 family.</text>
</comment>
<keyword evidence="6" id="KW-0631">Potassium channel</keyword>
<evidence type="ECO:0000256" key="2">
    <source>
        <dbReference type="ARBA" id="ARBA00006920"/>
    </source>
</evidence>
<evidence type="ECO:0000313" key="16">
    <source>
        <dbReference type="Proteomes" id="UP000003448"/>
    </source>
</evidence>
<comment type="caution">
    <text evidence="15">The sequence shown here is derived from an EMBL/GenBank/DDBJ whole genome shotgun (WGS) entry which is preliminary data.</text>
</comment>
<evidence type="ECO:0000256" key="3">
    <source>
        <dbReference type="ARBA" id="ARBA00022448"/>
    </source>
</evidence>
<keyword evidence="10 14" id="KW-0472">Membrane</keyword>
<evidence type="ECO:0000313" key="15">
    <source>
        <dbReference type="EMBL" id="CCH20912.1"/>
    </source>
</evidence>
<dbReference type="AlphaFoldDB" id="I0LAR5"/>
<keyword evidence="16" id="KW-1185">Reference proteome</keyword>
<evidence type="ECO:0000256" key="10">
    <source>
        <dbReference type="ARBA" id="ARBA00023136"/>
    </source>
</evidence>
<keyword evidence="9" id="KW-0406">Ion transport</keyword>
<keyword evidence="8 14" id="KW-1133">Transmembrane helix</keyword>
<keyword evidence="5 14" id="KW-0812">Transmembrane</keyword>
<dbReference type="GO" id="GO:0005267">
    <property type="term" value="F:potassium channel activity"/>
    <property type="evidence" value="ECO:0007669"/>
    <property type="project" value="UniProtKB-KW"/>
</dbReference>
<feature type="transmembrane region" description="Helical" evidence="14">
    <location>
        <begin position="105"/>
        <end position="125"/>
    </location>
</feature>
<dbReference type="STRING" id="1150864.MILUP08_45806"/>
<evidence type="ECO:0000256" key="7">
    <source>
        <dbReference type="ARBA" id="ARBA00022958"/>
    </source>
</evidence>
<dbReference type="PANTHER" id="PTHR31462:SF5">
    <property type="entry name" value="ENDOSOMAL_LYSOSOMAL PROTON CHANNEL TMEM175"/>
    <property type="match status" value="1"/>
</dbReference>
<dbReference type="InterPro" id="IPR010617">
    <property type="entry name" value="TMEM175-like"/>
</dbReference>
<feature type="transmembrane region" description="Helical" evidence="14">
    <location>
        <begin position="179"/>
        <end position="196"/>
    </location>
</feature>
<sequence>MSNEQGSDDAGRIRDGTGGPALRSETSRLLAFSDGVFAIIITLLVLDLQPPRVARGQLLHALVEQWPAYLAYVTSYLLVAITWLNHRAAFHRVVSSGKGLQWCNLGVLFTTALLPFATSIVSQAVRQGDRADERTGVALYGLAGMLLSASWLVLYHYLTRRHDLVDPAVSRGFFPAERARAAVGILGYGLAVLIGFVTDPLFALTIFLLLPLFYSLTSSGLYELHRLRRPRG</sequence>
<keyword evidence="7" id="KW-0630">Potassium</keyword>
<feature type="transmembrane region" description="Helical" evidence="14">
    <location>
        <begin position="66"/>
        <end position="84"/>
    </location>
</feature>
<keyword evidence="4" id="KW-0633">Potassium transport</keyword>
<dbReference type="OrthoDB" id="7626281at2"/>
<name>I0LAR5_9ACTN</name>
<evidence type="ECO:0000256" key="5">
    <source>
        <dbReference type="ARBA" id="ARBA00022692"/>
    </source>
</evidence>
<evidence type="ECO:0000256" key="12">
    <source>
        <dbReference type="ARBA" id="ARBA00034430"/>
    </source>
</evidence>
<dbReference type="PANTHER" id="PTHR31462">
    <property type="entry name" value="ENDOSOMAL/LYSOSOMAL POTASSIUM CHANNEL TMEM175"/>
    <property type="match status" value="1"/>
</dbReference>
<dbReference type="eggNOG" id="COG3548">
    <property type="taxonomic scope" value="Bacteria"/>
</dbReference>
<dbReference type="GO" id="GO:0016020">
    <property type="term" value="C:membrane"/>
    <property type="evidence" value="ECO:0007669"/>
    <property type="project" value="UniProtKB-SubCell"/>
</dbReference>
<feature type="transmembrane region" description="Helical" evidence="14">
    <location>
        <begin position="202"/>
        <end position="222"/>
    </location>
</feature>
<reference evidence="16" key="1">
    <citation type="journal article" date="2012" name="J. Bacteriol.">
        <title>Genome Sequence of Micromonospora lupini Lupac 08, Isolated from Root Nodules of Lupinus angustifolius.</title>
        <authorList>
            <person name="Alonso-Vega P."/>
            <person name="Normand P."/>
            <person name="Bacigalupe R."/>
            <person name="Pujic P."/>
            <person name="Lajus A."/>
            <person name="Vallenet D."/>
            <person name="Carro L."/>
            <person name="Coll P."/>
            <person name="Trujillo M.E."/>
        </authorList>
    </citation>
    <scope>NUCLEOTIDE SEQUENCE [LARGE SCALE GENOMIC DNA]</scope>
    <source>
        <strain evidence="16">Lupac 08</strain>
    </source>
</reference>
<evidence type="ECO:0000256" key="6">
    <source>
        <dbReference type="ARBA" id="ARBA00022826"/>
    </source>
</evidence>
<feature type="transmembrane region" description="Helical" evidence="14">
    <location>
        <begin position="29"/>
        <end position="46"/>
    </location>
</feature>
<evidence type="ECO:0000256" key="13">
    <source>
        <dbReference type="SAM" id="MobiDB-lite"/>
    </source>
</evidence>
<gene>
    <name evidence="15" type="ORF">MILUP08_45806</name>
</gene>
<proteinExistence type="inferred from homology"/>